<dbReference type="PROSITE" id="PS51892">
    <property type="entry name" value="SUBTILASE"/>
    <property type="match status" value="1"/>
</dbReference>
<feature type="region of interest" description="Disordered" evidence="6">
    <location>
        <begin position="1"/>
        <end position="33"/>
    </location>
</feature>
<accession>A0A956RRV8</accession>
<evidence type="ECO:0000256" key="5">
    <source>
        <dbReference type="PROSITE-ProRule" id="PRU01240"/>
    </source>
</evidence>
<feature type="transmembrane region" description="Helical" evidence="7">
    <location>
        <begin position="50"/>
        <end position="72"/>
    </location>
</feature>
<dbReference type="InterPro" id="IPR015500">
    <property type="entry name" value="Peptidase_S8_subtilisin-rel"/>
</dbReference>
<feature type="active site" description="Charge relay system" evidence="5">
    <location>
        <position position="319"/>
    </location>
</feature>
<keyword evidence="3 5" id="KW-0378">Hydrolase</keyword>
<dbReference type="Proteomes" id="UP000697710">
    <property type="component" value="Unassembled WGS sequence"/>
</dbReference>
<dbReference type="PROSITE" id="PS00138">
    <property type="entry name" value="SUBTILASE_SER"/>
    <property type="match status" value="1"/>
</dbReference>
<dbReference type="PROSITE" id="PS00137">
    <property type="entry name" value="SUBTILASE_HIS"/>
    <property type="match status" value="1"/>
</dbReference>
<dbReference type="Gene3D" id="2.60.40.4070">
    <property type="match status" value="1"/>
</dbReference>
<evidence type="ECO:0000256" key="4">
    <source>
        <dbReference type="ARBA" id="ARBA00022825"/>
    </source>
</evidence>
<dbReference type="EMBL" id="JAGQHR010000569">
    <property type="protein sequence ID" value="MCA9729089.1"/>
    <property type="molecule type" value="Genomic_DNA"/>
</dbReference>
<proteinExistence type="inferred from homology"/>
<dbReference type="GO" id="GO:0004252">
    <property type="term" value="F:serine-type endopeptidase activity"/>
    <property type="evidence" value="ECO:0007669"/>
    <property type="project" value="UniProtKB-UniRule"/>
</dbReference>
<keyword evidence="7" id="KW-0812">Transmembrane</keyword>
<reference evidence="10" key="1">
    <citation type="submission" date="2020-04" db="EMBL/GenBank/DDBJ databases">
        <authorList>
            <person name="Zhang T."/>
        </authorList>
    </citation>
    <scope>NUCLEOTIDE SEQUENCE</scope>
    <source>
        <strain evidence="10">HKST-UBA01</strain>
    </source>
</reference>
<dbReference type="Pfam" id="PF13860">
    <property type="entry name" value="FlgD_ig"/>
    <property type="match status" value="1"/>
</dbReference>
<dbReference type="InterPro" id="IPR022398">
    <property type="entry name" value="Peptidase_S8_His-AS"/>
</dbReference>
<evidence type="ECO:0000256" key="1">
    <source>
        <dbReference type="ARBA" id="ARBA00011073"/>
    </source>
</evidence>
<dbReference type="PANTHER" id="PTHR43399:SF4">
    <property type="entry name" value="CELL WALL-ASSOCIATED PROTEASE"/>
    <property type="match status" value="1"/>
</dbReference>
<feature type="active site" description="Charge relay system" evidence="5">
    <location>
        <position position="515"/>
    </location>
</feature>
<reference evidence="10" key="2">
    <citation type="journal article" date="2021" name="Microbiome">
        <title>Successional dynamics and alternative stable states in a saline activated sludge microbial community over 9 years.</title>
        <authorList>
            <person name="Wang Y."/>
            <person name="Ye J."/>
            <person name="Ju F."/>
            <person name="Liu L."/>
            <person name="Boyd J.A."/>
            <person name="Deng Y."/>
            <person name="Parks D.H."/>
            <person name="Jiang X."/>
            <person name="Yin X."/>
            <person name="Woodcroft B.J."/>
            <person name="Tyson G.W."/>
            <person name="Hugenholtz P."/>
            <person name="Polz M.F."/>
            <person name="Zhang T."/>
        </authorList>
    </citation>
    <scope>NUCLEOTIDE SEQUENCE</scope>
    <source>
        <strain evidence="10">HKST-UBA01</strain>
    </source>
</reference>
<evidence type="ECO:0000313" key="11">
    <source>
        <dbReference type="Proteomes" id="UP000697710"/>
    </source>
</evidence>
<evidence type="ECO:0000256" key="3">
    <source>
        <dbReference type="ARBA" id="ARBA00022801"/>
    </source>
</evidence>
<dbReference type="SUPFAM" id="SSF49785">
    <property type="entry name" value="Galactose-binding domain-like"/>
    <property type="match status" value="1"/>
</dbReference>
<dbReference type="PANTHER" id="PTHR43399">
    <property type="entry name" value="SUBTILISIN-RELATED"/>
    <property type="match status" value="1"/>
</dbReference>
<evidence type="ECO:0000256" key="7">
    <source>
        <dbReference type="SAM" id="Phobius"/>
    </source>
</evidence>
<feature type="active site" description="Charge relay system" evidence="5">
    <location>
        <position position="293"/>
    </location>
</feature>
<evidence type="ECO:0000256" key="6">
    <source>
        <dbReference type="SAM" id="MobiDB-lite"/>
    </source>
</evidence>
<dbReference type="Gene3D" id="3.40.50.200">
    <property type="entry name" value="Peptidase S8/S53 domain"/>
    <property type="match status" value="1"/>
</dbReference>
<dbReference type="AlphaFoldDB" id="A0A956RRV8"/>
<evidence type="ECO:0000259" key="9">
    <source>
        <dbReference type="Pfam" id="PF13860"/>
    </source>
</evidence>
<dbReference type="InterPro" id="IPR000209">
    <property type="entry name" value="Peptidase_S8/S53_dom"/>
</dbReference>
<dbReference type="CDD" id="cd04842">
    <property type="entry name" value="Peptidases_S8_Kp43_protease"/>
    <property type="match status" value="1"/>
</dbReference>
<dbReference type="InterPro" id="IPR026444">
    <property type="entry name" value="Secre_tail"/>
</dbReference>
<dbReference type="Gene3D" id="2.60.120.380">
    <property type="match status" value="1"/>
</dbReference>
<dbReference type="InterPro" id="IPR036852">
    <property type="entry name" value="Peptidase_S8/S53_dom_sf"/>
</dbReference>
<dbReference type="NCBIfam" id="TIGR04183">
    <property type="entry name" value="Por_Secre_tail"/>
    <property type="match status" value="1"/>
</dbReference>
<keyword evidence="2 5" id="KW-0645">Protease</keyword>
<sequence length="811" mass="86028">MGARAARFKEASGTTGSNAESRPAPGEAPERNATVPVYGMRDRSGRNAGIVAGALLTLLLGAGLGAGTAAAADGEEFQYLLRLEGESFIPPAGDVADGVAYLRSFADRSAAHVLVQLAEVPTAEERAALADRGLMLQGYVPERAFYALVATDLDAAALTSLGVRWMAPLDEVTKLSPRVQAEAYPEWTQYPGGRRIFAVQFHRDVVQSTARGLLETFGAELGDWIPSVQTQIAAFDPADLADLVQTDEVRYVSLISPPLTEVNNSVRSAMEVSAVNQAPYALTGAGSNVLVYDAGLVDRNHPDFGSRVTWGESGGIGSHGTHVAGTVGGSGQNSGGTYAGMAPATKITSYMYESCSPFCLYNSPQDIAENYEEGFRTYGAMFATNSLGANIATNGYDCDWEGDYELTAQLLDAIAVGETFGAPFLSLWAAGNERQTTRCGNQYYTTGVPATAKNPIVVGATNSNDRSMTWFSSWGPVDDGRLRPDVCGPGCQTNDDGGVTSTVPGSGYGVSCGTSMATPAVAGVVALLREQGQSIWTFSPPRPSMVKALVVNTARDLGNPGPDYQFGFGEVHATELMDHLRNDYLRIAASIAQDQERVYEVDVQGLSVLKASIAWDDVPGELLAAKELVNDLDLQLESPSGALHDPWLLDPANPANNATLGADHINNVEQVLVDSPEDGIWKLHVRGFLVPDGPQSFSLVANAVQSASTDVPETTVATSGVGQLSSYPNPFSPETTIRFQTDGSAPVDVEVFDASGRKIRTLVHGESRGAGLHFVTWDGRDDAGERVAGGVYFYQVRVGAEERARKVLMID</sequence>
<gene>
    <name evidence="10" type="ORF">KC729_15465</name>
</gene>
<dbReference type="InterPro" id="IPR023828">
    <property type="entry name" value="Peptidase_S8_Ser-AS"/>
</dbReference>
<dbReference type="SUPFAM" id="SSF52743">
    <property type="entry name" value="Subtilisin-like"/>
    <property type="match status" value="1"/>
</dbReference>
<dbReference type="PRINTS" id="PR00723">
    <property type="entry name" value="SUBTILISIN"/>
</dbReference>
<protein>
    <submittedName>
        <fullName evidence="10">S8 family serine peptidase</fullName>
    </submittedName>
</protein>
<evidence type="ECO:0000256" key="2">
    <source>
        <dbReference type="ARBA" id="ARBA00022670"/>
    </source>
</evidence>
<dbReference type="InterPro" id="IPR051048">
    <property type="entry name" value="Peptidase_S8/S53_subtilisin"/>
</dbReference>
<dbReference type="InterPro" id="IPR008979">
    <property type="entry name" value="Galactose-bd-like_sf"/>
</dbReference>
<comment type="caution">
    <text evidence="10">The sequence shown here is derived from an EMBL/GenBank/DDBJ whole genome shotgun (WGS) entry which is preliminary data.</text>
</comment>
<dbReference type="InterPro" id="IPR034058">
    <property type="entry name" value="TagA/B/C/D_pept_dom"/>
</dbReference>
<feature type="domain" description="FlgD/Vpr Ig-like" evidence="9">
    <location>
        <begin position="736"/>
        <end position="797"/>
    </location>
</feature>
<keyword evidence="4 5" id="KW-0720">Serine protease</keyword>
<dbReference type="Pfam" id="PF00082">
    <property type="entry name" value="Peptidase_S8"/>
    <property type="match status" value="1"/>
</dbReference>
<dbReference type="InterPro" id="IPR025965">
    <property type="entry name" value="FlgD/Vpr_Ig-like"/>
</dbReference>
<evidence type="ECO:0000259" key="8">
    <source>
        <dbReference type="Pfam" id="PF00082"/>
    </source>
</evidence>
<comment type="similarity">
    <text evidence="1 5">Belongs to the peptidase S8 family.</text>
</comment>
<feature type="domain" description="Peptidase S8/S53" evidence="8">
    <location>
        <begin position="299"/>
        <end position="569"/>
    </location>
</feature>
<organism evidence="10 11">
    <name type="scientific">Eiseniibacteriota bacterium</name>
    <dbReference type="NCBI Taxonomy" id="2212470"/>
    <lineage>
        <taxon>Bacteria</taxon>
        <taxon>Candidatus Eiseniibacteriota</taxon>
    </lineage>
</organism>
<keyword evidence="7" id="KW-1133">Transmembrane helix</keyword>
<evidence type="ECO:0000313" key="10">
    <source>
        <dbReference type="EMBL" id="MCA9729089.1"/>
    </source>
</evidence>
<name>A0A956RRV8_UNCEI</name>
<keyword evidence="7" id="KW-0472">Membrane</keyword>
<dbReference type="GO" id="GO:0006508">
    <property type="term" value="P:proteolysis"/>
    <property type="evidence" value="ECO:0007669"/>
    <property type="project" value="UniProtKB-KW"/>
</dbReference>